<dbReference type="Proteomes" id="UP000032141">
    <property type="component" value="Chromosome C5"/>
</dbReference>
<dbReference type="AlphaFoldDB" id="A0A0D3C7B5"/>
<reference evidence="1 2" key="1">
    <citation type="journal article" date="2014" name="Genome Biol.">
        <title>Transcriptome and methylome profiling reveals relics of genome dominance in the mesopolyploid Brassica oleracea.</title>
        <authorList>
            <person name="Parkin I.A."/>
            <person name="Koh C."/>
            <person name="Tang H."/>
            <person name="Robinson S.J."/>
            <person name="Kagale S."/>
            <person name="Clarke W.E."/>
            <person name="Town C.D."/>
            <person name="Nixon J."/>
            <person name="Krishnakumar V."/>
            <person name="Bidwell S.L."/>
            <person name="Denoeud F."/>
            <person name="Belcram H."/>
            <person name="Links M.G."/>
            <person name="Just J."/>
            <person name="Clarke C."/>
            <person name="Bender T."/>
            <person name="Huebert T."/>
            <person name="Mason A.S."/>
            <person name="Pires J.C."/>
            <person name="Barker G."/>
            <person name="Moore J."/>
            <person name="Walley P.G."/>
            <person name="Manoli S."/>
            <person name="Batley J."/>
            <person name="Edwards D."/>
            <person name="Nelson M.N."/>
            <person name="Wang X."/>
            <person name="Paterson A.H."/>
            <person name="King G."/>
            <person name="Bancroft I."/>
            <person name="Chalhoub B."/>
            <person name="Sharpe A.G."/>
        </authorList>
    </citation>
    <scope>NUCLEOTIDE SEQUENCE</scope>
    <source>
        <strain evidence="1 2">cv. TO1000</strain>
    </source>
</reference>
<proteinExistence type="predicted"/>
<evidence type="ECO:0000313" key="2">
    <source>
        <dbReference type="Proteomes" id="UP000032141"/>
    </source>
</evidence>
<protein>
    <submittedName>
        <fullName evidence="1">Uncharacterized protein</fullName>
    </submittedName>
</protein>
<accession>A0A0D3C7B5</accession>
<sequence>MQDTDLLIIKKKKKGTRELFFKKEKGLRIPYNIGVADEIERERPEDLEVKSISRIEAVKGGEGIGSGVRATSELWRKGFADRLHHRFEENKEHDDGD</sequence>
<dbReference type="Gramene" id="Bo5g003840.1">
    <property type="protein sequence ID" value="Bo5g003840.1"/>
    <property type="gene ID" value="Bo5g003840"/>
</dbReference>
<dbReference type="HOGENOM" id="CLU_2349658_0_0_1"/>
<organism evidence="1 2">
    <name type="scientific">Brassica oleracea var. oleracea</name>
    <dbReference type="NCBI Taxonomy" id="109376"/>
    <lineage>
        <taxon>Eukaryota</taxon>
        <taxon>Viridiplantae</taxon>
        <taxon>Streptophyta</taxon>
        <taxon>Embryophyta</taxon>
        <taxon>Tracheophyta</taxon>
        <taxon>Spermatophyta</taxon>
        <taxon>Magnoliopsida</taxon>
        <taxon>eudicotyledons</taxon>
        <taxon>Gunneridae</taxon>
        <taxon>Pentapetalae</taxon>
        <taxon>rosids</taxon>
        <taxon>malvids</taxon>
        <taxon>Brassicales</taxon>
        <taxon>Brassicaceae</taxon>
        <taxon>Brassiceae</taxon>
        <taxon>Brassica</taxon>
    </lineage>
</organism>
<dbReference type="EnsemblPlants" id="Bo5g003840.1">
    <property type="protein sequence ID" value="Bo5g003840.1"/>
    <property type="gene ID" value="Bo5g003840"/>
</dbReference>
<keyword evidence="2" id="KW-1185">Reference proteome</keyword>
<reference evidence="1" key="2">
    <citation type="submission" date="2015-03" db="UniProtKB">
        <authorList>
            <consortium name="EnsemblPlants"/>
        </authorList>
    </citation>
    <scope>IDENTIFICATION</scope>
</reference>
<name>A0A0D3C7B5_BRAOL</name>
<evidence type="ECO:0000313" key="1">
    <source>
        <dbReference type="EnsemblPlants" id="Bo5g003840.1"/>
    </source>
</evidence>